<keyword evidence="2" id="KW-1003">Cell membrane</keyword>
<dbReference type="GO" id="GO:0005886">
    <property type="term" value="C:plasma membrane"/>
    <property type="evidence" value="ECO:0007669"/>
    <property type="project" value="UniProtKB-SubCell"/>
</dbReference>
<feature type="transmembrane region" description="Helical" evidence="6">
    <location>
        <begin position="179"/>
        <end position="200"/>
    </location>
</feature>
<dbReference type="AlphaFoldDB" id="A0A644TNR5"/>
<evidence type="ECO:0000313" key="7">
    <source>
        <dbReference type="EMBL" id="MPL67912.1"/>
    </source>
</evidence>
<dbReference type="Pfam" id="PF03601">
    <property type="entry name" value="Cons_hypoth698"/>
    <property type="match status" value="1"/>
</dbReference>
<keyword evidence="4 6" id="KW-1133">Transmembrane helix</keyword>
<feature type="transmembrane region" description="Helical" evidence="6">
    <location>
        <begin position="305"/>
        <end position="325"/>
    </location>
</feature>
<dbReference type="EMBL" id="VSSQ01000039">
    <property type="protein sequence ID" value="MPL67912.1"/>
    <property type="molecule type" value="Genomic_DNA"/>
</dbReference>
<comment type="subcellular location">
    <subcellularLocation>
        <location evidence="1">Cell membrane</location>
        <topology evidence="1">Multi-pass membrane protein</topology>
    </subcellularLocation>
</comment>
<feature type="transmembrane region" description="Helical" evidence="6">
    <location>
        <begin position="274"/>
        <end position="293"/>
    </location>
</feature>
<keyword evidence="5 6" id="KW-0472">Membrane</keyword>
<evidence type="ECO:0000256" key="6">
    <source>
        <dbReference type="SAM" id="Phobius"/>
    </source>
</evidence>
<comment type="caution">
    <text evidence="7">The sequence shown here is derived from an EMBL/GenBank/DDBJ whole genome shotgun (WGS) entry which is preliminary data.</text>
</comment>
<feature type="transmembrane region" description="Helical" evidence="6">
    <location>
        <begin position="64"/>
        <end position="82"/>
    </location>
</feature>
<evidence type="ECO:0008006" key="8">
    <source>
        <dbReference type="Google" id="ProtNLM"/>
    </source>
</evidence>
<feature type="transmembrane region" description="Helical" evidence="6">
    <location>
        <begin position="88"/>
        <end position="106"/>
    </location>
</feature>
<keyword evidence="3 6" id="KW-0812">Transmembrane</keyword>
<evidence type="ECO:0000256" key="3">
    <source>
        <dbReference type="ARBA" id="ARBA00022692"/>
    </source>
</evidence>
<evidence type="ECO:0000256" key="1">
    <source>
        <dbReference type="ARBA" id="ARBA00004651"/>
    </source>
</evidence>
<evidence type="ECO:0000256" key="5">
    <source>
        <dbReference type="ARBA" id="ARBA00023136"/>
    </source>
</evidence>
<evidence type="ECO:0000256" key="4">
    <source>
        <dbReference type="ARBA" id="ARBA00022989"/>
    </source>
</evidence>
<feature type="transmembrane region" description="Helical" evidence="6">
    <location>
        <begin position="212"/>
        <end position="232"/>
    </location>
</feature>
<dbReference type="PANTHER" id="PTHR30106">
    <property type="entry name" value="INNER MEMBRANE PROTEIN YEIH-RELATED"/>
    <property type="match status" value="1"/>
</dbReference>
<protein>
    <recommendedName>
        <fullName evidence="8">Sulfate exporter family transporter</fullName>
    </recommendedName>
</protein>
<organism evidence="7">
    <name type="scientific">bioreactor metagenome</name>
    <dbReference type="NCBI Taxonomy" id="1076179"/>
    <lineage>
        <taxon>unclassified sequences</taxon>
        <taxon>metagenomes</taxon>
        <taxon>ecological metagenomes</taxon>
    </lineage>
</organism>
<accession>A0A644TNR5</accession>
<dbReference type="InterPro" id="IPR018383">
    <property type="entry name" value="UPF0324_pro"/>
</dbReference>
<feature type="transmembrane region" description="Helical" evidence="6">
    <location>
        <begin position="30"/>
        <end position="52"/>
    </location>
</feature>
<proteinExistence type="predicted"/>
<feature type="transmembrane region" description="Helical" evidence="6">
    <location>
        <begin position="146"/>
        <end position="167"/>
    </location>
</feature>
<gene>
    <name evidence="7" type="ORF">SDC9_13615</name>
</gene>
<feature type="transmembrane region" description="Helical" evidence="6">
    <location>
        <begin position="7"/>
        <end position="24"/>
    </location>
</feature>
<evidence type="ECO:0000256" key="2">
    <source>
        <dbReference type="ARBA" id="ARBA00022475"/>
    </source>
</evidence>
<feature type="transmembrane region" description="Helical" evidence="6">
    <location>
        <begin position="118"/>
        <end position="140"/>
    </location>
</feature>
<dbReference type="PANTHER" id="PTHR30106:SF1">
    <property type="entry name" value="UPF0324 MEMBRANE PROTEIN FN0533"/>
    <property type="match status" value="1"/>
</dbReference>
<name>A0A644TNR5_9ZZZZ</name>
<reference evidence="7" key="1">
    <citation type="submission" date="2019-08" db="EMBL/GenBank/DDBJ databases">
        <authorList>
            <person name="Kucharzyk K."/>
            <person name="Murdoch R.W."/>
            <person name="Higgins S."/>
            <person name="Loffler F."/>
        </authorList>
    </citation>
    <scope>NUCLEOTIDE SEQUENCE</scope>
</reference>
<feature type="transmembrane region" description="Helical" evidence="6">
    <location>
        <begin position="244"/>
        <end position="268"/>
    </location>
</feature>
<sequence>MNNIRTLVPGILFAAAIAVPAWLLGKVYPIIGGPVFGILFGMILAFWKRPAIFDSGIRLTGKKLLQAAIILLGFEMNLFNVLKVGGESLNIMIFTLGAAFITAWFMGSYLKLVGNTSILIAVGTAICGGSAIAATAPVIAANDREIAYSISTIFLFNIAAVFIFPLIGHLVGMSDIGFGIWAGTAINDTSSVVAAGYAYSPAAGDFATIVKLTRTLMIIPVTFVLAILCARKNHSENNFSFSKIFPWFVLGFLATSIISTTGIIPTAVCDLLGTGGKFLIVMAMAAIGLNTHIGQMIQNGIKPILLGLSCWIAVAIVSLALQYQLNLL</sequence>